<dbReference type="AlphaFoldDB" id="A0A0F9APY6"/>
<comment type="caution">
    <text evidence="1">The sequence shown here is derived from an EMBL/GenBank/DDBJ whole genome shotgun (WGS) entry which is preliminary data.</text>
</comment>
<dbReference type="EMBL" id="LAZR01044831">
    <property type="protein sequence ID" value="KKL03682.1"/>
    <property type="molecule type" value="Genomic_DNA"/>
</dbReference>
<name>A0A0F9APY6_9ZZZZ</name>
<protein>
    <submittedName>
        <fullName evidence="1">Uncharacterized protein</fullName>
    </submittedName>
</protein>
<accession>A0A0F9APY6</accession>
<proteinExistence type="predicted"/>
<sequence length="269" mass="27337">MGVRFTVTDRDIVESVIVASAQDMTVAIAAAAGEVAICVGANLLDTDSRFVVERAIQEMRDVLREAQWPEGALATNFVHEVDPAIQTKIQVVQGNAADIAAVVLTENSIAIIYGQLFGAGQGSSVNYRNAIEKLKNGISRRLSSEGGAGLTSATGILTASANVIATDTVTINGRIYTFIADPVAADDIDVGVAATDSLNNLIAAINRGPGEGTLYGTGTTENADISAAAGGGDTIDATAKVPGPDGNSITTVEASATLAWGTGTLLGGT</sequence>
<organism evidence="1">
    <name type="scientific">marine sediment metagenome</name>
    <dbReference type="NCBI Taxonomy" id="412755"/>
    <lineage>
        <taxon>unclassified sequences</taxon>
        <taxon>metagenomes</taxon>
        <taxon>ecological metagenomes</taxon>
    </lineage>
</organism>
<evidence type="ECO:0000313" key="1">
    <source>
        <dbReference type="EMBL" id="KKL03682.1"/>
    </source>
</evidence>
<gene>
    <name evidence="1" type="ORF">LCGC14_2623670</name>
</gene>
<reference evidence="1" key="1">
    <citation type="journal article" date="2015" name="Nature">
        <title>Complex archaea that bridge the gap between prokaryotes and eukaryotes.</title>
        <authorList>
            <person name="Spang A."/>
            <person name="Saw J.H."/>
            <person name="Jorgensen S.L."/>
            <person name="Zaremba-Niedzwiedzka K."/>
            <person name="Martijn J."/>
            <person name="Lind A.E."/>
            <person name="van Eijk R."/>
            <person name="Schleper C."/>
            <person name="Guy L."/>
            <person name="Ettema T.J."/>
        </authorList>
    </citation>
    <scope>NUCLEOTIDE SEQUENCE</scope>
</reference>